<evidence type="ECO:0000256" key="1">
    <source>
        <dbReference type="SAM" id="MobiDB-lite"/>
    </source>
</evidence>
<keyword evidence="3" id="KW-1185">Reference proteome</keyword>
<evidence type="ECO:0000313" key="3">
    <source>
        <dbReference type="Proteomes" id="UP000183809"/>
    </source>
</evidence>
<evidence type="ECO:0000313" key="2">
    <source>
        <dbReference type="EMBL" id="OJD31617.1"/>
    </source>
</evidence>
<proteinExistence type="predicted"/>
<dbReference type="GeneID" id="31016604"/>
<reference evidence="2 3" key="1">
    <citation type="submission" date="2016-10" db="EMBL/GenBank/DDBJ databases">
        <title>Proteomics and genomics reveal pathogen-plant mechanisms compatible with a hemibiotrophic lifestyle of Diplodia corticola.</title>
        <authorList>
            <person name="Fernandes I."/>
            <person name="De Jonge R."/>
            <person name="Van De Peer Y."/>
            <person name="Devreese B."/>
            <person name="Alves A."/>
            <person name="Esteves A.C."/>
        </authorList>
    </citation>
    <scope>NUCLEOTIDE SEQUENCE [LARGE SCALE GENOMIC DNA]</scope>
    <source>
        <strain evidence="2 3">CBS 112549</strain>
    </source>
</reference>
<sequence length="70" mass="7408">MSSQQDLHRDAMQQGLNSQAKKGHKSTTDNQDAMSEGLKQKSSSPGGGDAFYGKQADEEIKRPAGARTGG</sequence>
<name>A0A1J9QT86_9PEZI</name>
<feature type="compositionally biased region" description="Basic and acidic residues" evidence="1">
    <location>
        <begin position="1"/>
        <end position="11"/>
    </location>
</feature>
<comment type="caution">
    <text evidence="2">The sequence shown here is derived from an EMBL/GenBank/DDBJ whole genome shotgun (WGS) entry which is preliminary data.</text>
</comment>
<dbReference type="EMBL" id="MNUE01000046">
    <property type="protein sequence ID" value="OJD31617.1"/>
    <property type="molecule type" value="Genomic_DNA"/>
</dbReference>
<gene>
    <name evidence="2" type="ORF">BKCO1_4600080</name>
</gene>
<organism evidence="2 3">
    <name type="scientific">Diplodia corticola</name>
    <dbReference type="NCBI Taxonomy" id="236234"/>
    <lineage>
        <taxon>Eukaryota</taxon>
        <taxon>Fungi</taxon>
        <taxon>Dikarya</taxon>
        <taxon>Ascomycota</taxon>
        <taxon>Pezizomycotina</taxon>
        <taxon>Dothideomycetes</taxon>
        <taxon>Dothideomycetes incertae sedis</taxon>
        <taxon>Botryosphaeriales</taxon>
        <taxon>Botryosphaeriaceae</taxon>
        <taxon>Diplodia</taxon>
    </lineage>
</organism>
<accession>A0A1J9QT86</accession>
<protein>
    <submittedName>
        <fullName evidence="2">Uncharacterized protein</fullName>
    </submittedName>
</protein>
<dbReference type="AlphaFoldDB" id="A0A1J9QT86"/>
<dbReference type="RefSeq" id="XP_020127877.1">
    <property type="nucleotide sequence ID" value="XM_020276343.1"/>
</dbReference>
<feature type="region of interest" description="Disordered" evidence="1">
    <location>
        <begin position="1"/>
        <end position="70"/>
    </location>
</feature>
<dbReference type="Proteomes" id="UP000183809">
    <property type="component" value="Unassembled WGS sequence"/>
</dbReference>